<keyword evidence="5" id="KW-0326">Glycosidase</keyword>
<reference evidence="9 10" key="1">
    <citation type="submission" date="2020-08" db="EMBL/GenBank/DDBJ databases">
        <title>Genomic Encyclopedia of Type Strains, Phase IV (KMG-IV): sequencing the most valuable type-strain genomes for metagenomic binning, comparative biology and taxonomic classification.</title>
        <authorList>
            <person name="Goeker M."/>
        </authorList>
    </citation>
    <scope>NUCLEOTIDE SEQUENCE [LARGE SCALE GENOMIC DNA]</scope>
    <source>
        <strain evidence="9 10">DSM 11805</strain>
    </source>
</reference>
<dbReference type="EMBL" id="JACHON010000005">
    <property type="protein sequence ID" value="MBB6512786.1"/>
    <property type="molecule type" value="Genomic_DNA"/>
</dbReference>
<dbReference type="RefSeq" id="WP_184246719.1">
    <property type="nucleotide sequence ID" value="NZ_BAAACU010000059.1"/>
</dbReference>
<dbReference type="Gene3D" id="3.10.350.10">
    <property type="entry name" value="LysM domain"/>
    <property type="match status" value="1"/>
</dbReference>
<dbReference type="PANTHER" id="PTHR46066:SF2">
    <property type="entry name" value="CHITINASE DOMAIN-CONTAINING PROTEIN 1"/>
    <property type="match status" value="1"/>
</dbReference>
<dbReference type="CDD" id="cd00118">
    <property type="entry name" value="LysM"/>
    <property type="match status" value="1"/>
</dbReference>
<comment type="caution">
    <text evidence="9">The sequence shown here is derived from an EMBL/GenBank/DDBJ whole genome shotgun (WGS) entry which is preliminary data.</text>
</comment>
<feature type="domain" description="GH18" evidence="8">
    <location>
        <begin position="313"/>
        <end position="456"/>
    </location>
</feature>
<sequence>MDYIVAGTATPNSTLNIQLSDGSTTINRTVTTDGDGHFSIPINVSSLSDGTIDLNIQAISPFGNKGQMDKHTILKDTVAPHLLEVKIDSYINKHNMESFLIEGTTEDGRVHTIIEFSDGENTITTDTLAENGSFHVNVDLSSLKDGPIAMTLIQTDEAGNKRTTEMKTIEKDTAISNPVVNRSGYAFSSGAIVYNLVGTGEPFSIITVHLVDENGNVIKEINHEVGLNGVYHIDIPMDEAYSVSIIQTDHAGNESEIISPVTLSHTVESGENLSLIAKHYNTTVEAIKRLNRLNGDTIYPNQQLYLPVSASATVNLGYMYFGDVKSFTNQVLRTERSFNIVSPSYFDLNQDGSLRLTHLVDAQFVENMHQQGIRVVPFLSNHWDREVGRAMLNNYEATAQQIADAVMKYNLDGVNVDIENITHDDREQFTAFVKLLRELLPTSKEVSVAVAANPNG</sequence>
<evidence type="ECO:0000256" key="4">
    <source>
        <dbReference type="ARBA" id="ARBA00022801"/>
    </source>
</evidence>
<dbReference type="PROSITE" id="PS51910">
    <property type="entry name" value="GH18_2"/>
    <property type="match status" value="1"/>
</dbReference>
<evidence type="ECO:0000259" key="7">
    <source>
        <dbReference type="PROSITE" id="PS51782"/>
    </source>
</evidence>
<dbReference type="Gene3D" id="3.20.20.80">
    <property type="entry name" value="Glycosidases"/>
    <property type="match status" value="1"/>
</dbReference>
<dbReference type="InterPro" id="IPR036779">
    <property type="entry name" value="LysM_dom_sf"/>
</dbReference>
<evidence type="ECO:0000256" key="2">
    <source>
        <dbReference type="ARBA" id="ARBA00012566"/>
    </source>
</evidence>
<keyword evidence="4" id="KW-0378">Hydrolase</keyword>
<dbReference type="Proteomes" id="UP000572212">
    <property type="component" value="Unassembled WGS sequence"/>
</dbReference>
<dbReference type="SUPFAM" id="SSF51445">
    <property type="entry name" value="(Trans)glycosidases"/>
    <property type="match status" value="1"/>
</dbReference>
<dbReference type="NCBIfam" id="NF033510">
    <property type="entry name" value="Ca_tandemer"/>
    <property type="match status" value="1"/>
</dbReference>
<dbReference type="InterPro" id="IPR017853">
    <property type="entry name" value="GH"/>
</dbReference>
<feature type="domain" description="LysM" evidence="7">
    <location>
        <begin position="263"/>
        <end position="306"/>
    </location>
</feature>
<dbReference type="Gene3D" id="2.60.40.10">
    <property type="entry name" value="Immunoglobulins"/>
    <property type="match status" value="3"/>
</dbReference>
<comment type="similarity">
    <text evidence="1">Belongs to the glycosyl hydrolase 18 family.</text>
</comment>
<dbReference type="EC" id="3.2.1.96" evidence="2"/>
<dbReference type="Pfam" id="PF01476">
    <property type="entry name" value="LysM"/>
    <property type="match status" value="1"/>
</dbReference>
<name>A0A841RMX1_9BACI</name>
<organism evidence="9 10">
    <name type="scientific">Gracilibacillus halotolerans</name>
    <dbReference type="NCBI Taxonomy" id="74386"/>
    <lineage>
        <taxon>Bacteria</taxon>
        <taxon>Bacillati</taxon>
        <taxon>Bacillota</taxon>
        <taxon>Bacilli</taxon>
        <taxon>Bacillales</taxon>
        <taxon>Bacillaceae</taxon>
        <taxon>Gracilibacillus</taxon>
    </lineage>
</organism>
<evidence type="ECO:0000256" key="3">
    <source>
        <dbReference type="ARBA" id="ARBA00022729"/>
    </source>
</evidence>
<protein>
    <recommendedName>
        <fullName evidence="2">mannosyl-glycoprotein endo-beta-N-acetylglucosaminidase</fullName>
        <ecNumber evidence="2">3.2.1.96</ecNumber>
    </recommendedName>
</protein>
<dbReference type="InterPro" id="IPR013783">
    <property type="entry name" value="Ig-like_fold"/>
</dbReference>
<evidence type="ECO:0000256" key="6">
    <source>
        <dbReference type="ARBA" id="ARBA00034414"/>
    </source>
</evidence>
<keyword evidence="10" id="KW-1185">Reference proteome</keyword>
<dbReference type="GO" id="GO:0005975">
    <property type="term" value="P:carbohydrate metabolic process"/>
    <property type="evidence" value="ECO:0007669"/>
    <property type="project" value="InterPro"/>
</dbReference>
<gene>
    <name evidence="9" type="ORF">GGQ92_001575</name>
</gene>
<dbReference type="InterPro" id="IPR057016">
    <property type="entry name" value="EndoS_F2-like_TIM-barrel"/>
</dbReference>
<evidence type="ECO:0000256" key="1">
    <source>
        <dbReference type="ARBA" id="ARBA00009336"/>
    </source>
</evidence>
<dbReference type="PROSITE" id="PS51782">
    <property type="entry name" value="LYSM"/>
    <property type="match status" value="1"/>
</dbReference>
<evidence type="ECO:0000313" key="9">
    <source>
        <dbReference type="EMBL" id="MBB6512786.1"/>
    </source>
</evidence>
<keyword evidence="3" id="KW-0732">Signal</keyword>
<dbReference type="SMART" id="SM00257">
    <property type="entry name" value="LysM"/>
    <property type="match status" value="1"/>
</dbReference>
<proteinExistence type="inferred from homology"/>
<evidence type="ECO:0000259" key="8">
    <source>
        <dbReference type="PROSITE" id="PS51910"/>
    </source>
</evidence>
<evidence type="ECO:0000313" key="10">
    <source>
        <dbReference type="Proteomes" id="UP000572212"/>
    </source>
</evidence>
<dbReference type="GO" id="GO:0033925">
    <property type="term" value="F:mannosyl-glycoprotein endo-beta-N-acetylglucosaminidase activity"/>
    <property type="evidence" value="ECO:0007669"/>
    <property type="project" value="UniProtKB-EC"/>
</dbReference>
<comment type="catalytic activity">
    <reaction evidence="6">
        <text>an N(4)-(oligosaccharide-(1-&gt;3)-[oligosaccharide-(1-&gt;6)]-beta-D-Man-(1-&gt;4)-beta-D-GlcNAc-(1-&gt;4)-alpha-D-GlcNAc)-L-asparaginyl-[protein] + H2O = an oligosaccharide-(1-&gt;3)-[oligosaccharide-(1-&gt;6)]-beta-D-Man-(1-&gt;4)-D-GlcNAc + N(4)-(N-acetyl-beta-D-glucosaminyl)-L-asparaginyl-[protein]</text>
        <dbReference type="Rhea" id="RHEA:73067"/>
        <dbReference type="Rhea" id="RHEA-COMP:12603"/>
        <dbReference type="Rhea" id="RHEA-COMP:18176"/>
        <dbReference type="ChEBI" id="CHEBI:15377"/>
        <dbReference type="ChEBI" id="CHEBI:132248"/>
        <dbReference type="ChEBI" id="CHEBI:192714"/>
        <dbReference type="ChEBI" id="CHEBI:192715"/>
        <dbReference type="EC" id="3.2.1.96"/>
    </reaction>
</comment>
<dbReference type="AlphaFoldDB" id="A0A841RMX1"/>
<dbReference type="Pfam" id="PF23916">
    <property type="entry name" value="TIM-barrel_EndoS"/>
    <property type="match status" value="1"/>
</dbReference>
<dbReference type="SUPFAM" id="SSF54106">
    <property type="entry name" value="LysM domain"/>
    <property type="match status" value="1"/>
</dbReference>
<dbReference type="PANTHER" id="PTHR46066">
    <property type="entry name" value="CHITINASE DOMAIN-CONTAINING PROTEIN 1 FAMILY MEMBER"/>
    <property type="match status" value="1"/>
</dbReference>
<dbReference type="InterPro" id="IPR018392">
    <property type="entry name" value="LysM"/>
</dbReference>
<accession>A0A841RMX1</accession>
<dbReference type="InterPro" id="IPR001223">
    <property type="entry name" value="Glyco_hydro18_cat"/>
</dbReference>
<evidence type="ECO:0000256" key="5">
    <source>
        <dbReference type="ARBA" id="ARBA00023295"/>
    </source>
</evidence>